<reference evidence="2 8" key="3">
    <citation type="journal article" date="2019" name="Nat. Med.">
        <title>A library of human gut bacterial isolates paired with longitudinal multiomics data enables mechanistic microbiome research.</title>
        <authorList>
            <person name="Poyet M."/>
            <person name="Groussin M."/>
            <person name="Gibbons S.M."/>
            <person name="Avila-Pacheco J."/>
            <person name="Jiang X."/>
            <person name="Kearney S.M."/>
            <person name="Perrotta A.R."/>
            <person name="Berdy B."/>
            <person name="Zhao S."/>
            <person name="Lieberman T.D."/>
            <person name="Swanson P.K."/>
            <person name="Smith M."/>
            <person name="Roesemann S."/>
            <person name="Alexander J.E."/>
            <person name="Rich S.A."/>
            <person name="Livny J."/>
            <person name="Vlamakis H."/>
            <person name="Clish C."/>
            <person name="Bullock K."/>
            <person name="Deik A."/>
            <person name="Scott J."/>
            <person name="Pierce K.A."/>
            <person name="Xavier R.J."/>
            <person name="Alm E.J."/>
        </authorList>
    </citation>
    <scope>NUCLEOTIDE SEQUENCE [LARGE SCALE GENOMIC DNA]</scope>
    <source>
        <strain evidence="2 8">BIOML-A27</strain>
    </source>
</reference>
<evidence type="ECO:0000313" key="1">
    <source>
        <dbReference type="EMBL" id="CUQ38903.1"/>
    </source>
</evidence>
<evidence type="ECO:0000313" key="6">
    <source>
        <dbReference type="Proteomes" id="UP000260795"/>
    </source>
</evidence>
<protein>
    <submittedName>
        <fullName evidence="2">Diguanylate cyclase</fullName>
    </submittedName>
</protein>
<accession>A0A174T112</accession>
<dbReference type="EMBL" id="CZAO01000057">
    <property type="protein sequence ID" value="CUQ38903.1"/>
    <property type="molecule type" value="Genomic_DNA"/>
</dbReference>
<dbReference type="Proteomes" id="UP000095766">
    <property type="component" value="Unassembled WGS sequence"/>
</dbReference>
<sequence length="70" mass="8234">MYRDLFMTEEEELKARIEAAKKDLSFFSLYWDDIQNTDWISDEELEEGINDCLDDLNDAQDKLNENGSPP</sequence>
<dbReference type="EMBL" id="QRXV01000049">
    <property type="protein sequence ID" value="RGU32934.1"/>
    <property type="molecule type" value="Genomic_DNA"/>
</dbReference>
<reference evidence="1 5" key="1">
    <citation type="submission" date="2015-09" db="EMBL/GenBank/DDBJ databases">
        <authorList>
            <consortium name="Pathogen Informatics"/>
        </authorList>
    </citation>
    <scope>NUCLEOTIDE SEQUENCE [LARGE SCALE GENOMIC DNA]</scope>
    <source>
        <strain evidence="1 5">2789STDY5834898</strain>
    </source>
</reference>
<name>A0A174T112_BACUN</name>
<evidence type="ECO:0000313" key="3">
    <source>
        <dbReference type="EMBL" id="RGL14546.1"/>
    </source>
</evidence>
<dbReference type="Proteomes" id="UP000260795">
    <property type="component" value="Unassembled WGS sequence"/>
</dbReference>
<reference evidence="6 7" key="2">
    <citation type="submission" date="2018-08" db="EMBL/GenBank/DDBJ databases">
        <title>A genome reference for cultivated species of the human gut microbiota.</title>
        <authorList>
            <person name="Zou Y."/>
            <person name="Xue W."/>
            <person name="Luo G."/>
        </authorList>
    </citation>
    <scope>NUCLEOTIDE SEQUENCE [LARGE SCALE GENOMIC DNA]</scope>
    <source>
        <strain evidence="4 7">AF17-20</strain>
        <strain evidence="3 6">TF08-13</strain>
    </source>
</reference>
<dbReference type="AlphaFoldDB" id="A0A174T112"/>
<evidence type="ECO:0000313" key="2">
    <source>
        <dbReference type="EMBL" id="KAB4169609.1"/>
    </source>
</evidence>
<evidence type="ECO:0000313" key="7">
    <source>
        <dbReference type="Proteomes" id="UP000284022"/>
    </source>
</evidence>
<organism evidence="1 5">
    <name type="scientific">Bacteroides uniformis</name>
    <dbReference type="NCBI Taxonomy" id="820"/>
    <lineage>
        <taxon>Bacteria</taxon>
        <taxon>Pseudomonadati</taxon>
        <taxon>Bacteroidota</taxon>
        <taxon>Bacteroidia</taxon>
        <taxon>Bacteroidales</taxon>
        <taxon>Bacteroidaceae</taxon>
        <taxon>Bacteroides</taxon>
    </lineage>
</organism>
<dbReference type="EMBL" id="QSRK01000010">
    <property type="protein sequence ID" value="RGL14546.1"/>
    <property type="molecule type" value="Genomic_DNA"/>
</dbReference>
<evidence type="ECO:0000313" key="4">
    <source>
        <dbReference type="EMBL" id="RGU32934.1"/>
    </source>
</evidence>
<evidence type="ECO:0000313" key="5">
    <source>
        <dbReference type="Proteomes" id="UP000095766"/>
    </source>
</evidence>
<gene>
    <name evidence="4" type="ORF">DWW83_21385</name>
    <name evidence="3" type="ORF">DXC80_08525</name>
    <name evidence="1" type="ORF">ERS852510_04252</name>
    <name evidence="2" type="ORF">GAQ59_10480</name>
</gene>
<proteinExistence type="predicted"/>
<evidence type="ECO:0000313" key="8">
    <source>
        <dbReference type="Proteomes" id="UP000433928"/>
    </source>
</evidence>
<dbReference type="EMBL" id="WCUG01000008">
    <property type="protein sequence ID" value="KAB4169609.1"/>
    <property type="molecule type" value="Genomic_DNA"/>
</dbReference>
<dbReference type="Proteomes" id="UP000433928">
    <property type="component" value="Unassembled WGS sequence"/>
</dbReference>
<dbReference type="Proteomes" id="UP000284022">
    <property type="component" value="Unassembled WGS sequence"/>
</dbReference>